<keyword evidence="2" id="KW-1003">Cell membrane</keyword>
<dbReference type="InterPro" id="IPR051310">
    <property type="entry name" value="MCP_chemotaxis"/>
</dbReference>
<dbReference type="CDD" id="cd11386">
    <property type="entry name" value="MCP_signal"/>
    <property type="match status" value="1"/>
</dbReference>
<dbReference type="SMART" id="SM01049">
    <property type="entry name" value="Cache_2"/>
    <property type="match status" value="1"/>
</dbReference>
<keyword evidence="6 10" id="KW-0472">Membrane</keyword>
<feature type="region of interest" description="Disordered" evidence="9">
    <location>
        <begin position="582"/>
        <end position="607"/>
    </location>
</feature>
<evidence type="ECO:0000256" key="8">
    <source>
        <dbReference type="PROSITE-ProRule" id="PRU00284"/>
    </source>
</evidence>
<dbReference type="Pfam" id="PF00015">
    <property type="entry name" value="MCPsignal"/>
    <property type="match status" value="1"/>
</dbReference>
<dbReference type="PROSITE" id="PS00538">
    <property type="entry name" value="CHEMOTAXIS_TRANSDUC_1"/>
    <property type="match status" value="1"/>
</dbReference>
<name>A0A127PLY8_9BURK</name>
<dbReference type="GO" id="GO:0004888">
    <property type="term" value="F:transmembrane signaling receptor activity"/>
    <property type="evidence" value="ECO:0007669"/>
    <property type="project" value="InterPro"/>
</dbReference>
<dbReference type="InterPro" id="IPR004091">
    <property type="entry name" value="Chemotax_Me-accpt_rcpt_Me-site"/>
</dbReference>
<dbReference type="OrthoDB" id="8555762at2"/>
<dbReference type="SUPFAM" id="SSF58104">
    <property type="entry name" value="Methyl-accepting chemotaxis protein (MCP) signaling domain"/>
    <property type="match status" value="1"/>
</dbReference>
<dbReference type="PANTHER" id="PTHR43531">
    <property type="entry name" value="PROTEIN ICFG"/>
    <property type="match status" value="1"/>
</dbReference>
<evidence type="ECO:0000256" key="4">
    <source>
        <dbReference type="ARBA" id="ARBA00022692"/>
    </source>
</evidence>
<dbReference type="RefSeq" id="WP_061532426.1">
    <property type="nucleotide sequence ID" value="NZ_CP013233.1"/>
</dbReference>
<evidence type="ECO:0000313" key="13">
    <source>
        <dbReference type="Proteomes" id="UP000071778"/>
    </source>
</evidence>
<comment type="similarity">
    <text evidence="7">Belongs to the methyl-accepting chemotaxis (MCP) protein family.</text>
</comment>
<evidence type="ECO:0000256" key="5">
    <source>
        <dbReference type="ARBA" id="ARBA00022989"/>
    </source>
</evidence>
<dbReference type="Gene3D" id="3.30.450.20">
    <property type="entry name" value="PAS domain"/>
    <property type="match status" value="1"/>
</dbReference>
<keyword evidence="3" id="KW-0488">Methylation</keyword>
<evidence type="ECO:0000256" key="1">
    <source>
        <dbReference type="ARBA" id="ARBA00004651"/>
    </source>
</evidence>
<protein>
    <submittedName>
        <fullName evidence="12">Methyl-accepting chemotaxis (MCP) signaling domain protein</fullName>
    </submittedName>
</protein>
<dbReference type="PANTHER" id="PTHR43531:SF14">
    <property type="entry name" value="METHYL-ACCEPTING CHEMOTAXIS PROTEIN I-RELATED"/>
    <property type="match status" value="1"/>
</dbReference>
<evidence type="ECO:0000256" key="10">
    <source>
        <dbReference type="SAM" id="Phobius"/>
    </source>
</evidence>
<dbReference type="GO" id="GO:0007165">
    <property type="term" value="P:signal transduction"/>
    <property type="evidence" value="ECO:0007669"/>
    <property type="project" value="UniProtKB-KW"/>
</dbReference>
<dbReference type="Gene3D" id="1.10.287.950">
    <property type="entry name" value="Methyl-accepting chemotaxis protein"/>
    <property type="match status" value="1"/>
</dbReference>
<dbReference type="GO" id="GO:0006935">
    <property type="term" value="P:chemotaxis"/>
    <property type="evidence" value="ECO:0007669"/>
    <property type="project" value="InterPro"/>
</dbReference>
<dbReference type="PRINTS" id="PR00260">
    <property type="entry name" value="CHEMTRNSDUCR"/>
</dbReference>
<keyword evidence="4 10" id="KW-0812">Transmembrane</keyword>
<evidence type="ECO:0000256" key="9">
    <source>
        <dbReference type="SAM" id="MobiDB-lite"/>
    </source>
</evidence>
<dbReference type="AlphaFoldDB" id="A0A127PLY8"/>
<proteinExistence type="inferred from homology"/>
<keyword evidence="5 10" id="KW-1133">Transmembrane helix</keyword>
<evidence type="ECO:0000256" key="7">
    <source>
        <dbReference type="ARBA" id="ARBA00029447"/>
    </source>
</evidence>
<keyword evidence="13" id="KW-1185">Reference proteome</keyword>
<evidence type="ECO:0000256" key="6">
    <source>
        <dbReference type="ARBA" id="ARBA00023136"/>
    </source>
</evidence>
<keyword evidence="8" id="KW-0807">Transducer</keyword>
<dbReference type="InterPro" id="IPR004089">
    <property type="entry name" value="MCPsignal_dom"/>
</dbReference>
<evidence type="ECO:0000259" key="11">
    <source>
        <dbReference type="PROSITE" id="PS50111"/>
    </source>
</evidence>
<dbReference type="InterPro" id="IPR004090">
    <property type="entry name" value="Chemotax_Me-accpt_rcpt"/>
</dbReference>
<accession>A0A127PLY8</accession>
<dbReference type="InterPro" id="IPR033480">
    <property type="entry name" value="sCache_2"/>
</dbReference>
<dbReference type="PATRIC" id="fig|279058.17.peg.976"/>
<feature type="domain" description="Methyl-accepting transducer" evidence="11">
    <location>
        <begin position="269"/>
        <end position="498"/>
    </location>
</feature>
<feature type="transmembrane region" description="Helical" evidence="10">
    <location>
        <begin position="190"/>
        <end position="208"/>
    </location>
</feature>
<dbReference type="EMBL" id="CP013235">
    <property type="protein sequence ID" value="AMP08705.1"/>
    <property type="molecule type" value="Genomic_DNA"/>
</dbReference>
<gene>
    <name evidence="12" type="ORF">CAter282_0905</name>
</gene>
<dbReference type="PROSITE" id="PS50111">
    <property type="entry name" value="CHEMOTAXIS_TRANSDUC_2"/>
    <property type="match status" value="1"/>
</dbReference>
<comment type="subcellular location">
    <subcellularLocation>
        <location evidence="1">Cell membrane</location>
        <topology evidence="1">Multi-pass membrane protein</topology>
    </subcellularLocation>
</comment>
<dbReference type="Proteomes" id="UP000071778">
    <property type="component" value="Chromosome"/>
</dbReference>
<dbReference type="Pfam" id="PF17200">
    <property type="entry name" value="sCache_2"/>
    <property type="match status" value="1"/>
</dbReference>
<evidence type="ECO:0000313" key="12">
    <source>
        <dbReference type="EMBL" id="AMP08705.1"/>
    </source>
</evidence>
<reference evidence="12 13" key="1">
    <citation type="submission" date="2015-11" db="EMBL/GenBank/DDBJ databases">
        <title>Exploring the genomic traits of fungus-feeding bacterial genus Collimonas.</title>
        <authorList>
            <person name="Song C."/>
            <person name="Schmidt R."/>
            <person name="de Jager V."/>
            <person name="Krzyzanowska D."/>
            <person name="Jongedijk E."/>
            <person name="Cankar K."/>
            <person name="Beekwilder J."/>
            <person name="van Veen A."/>
            <person name="de Boer W."/>
            <person name="van Veen J.A."/>
            <person name="Garbeva P."/>
        </authorList>
    </citation>
    <scope>NUCLEOTIDE SEQUENCE [LARGE SCALE GENOMIC DNA]</scope>
    <source>
        <strain evidence="12 13">Ter282</strain>
    </source>
</reference>
<organism evidence="12 13">
    <name type="scientific">Collimonas arenae</name>
    <dbReference type="NCBI Taxonomy" id="279058"/>
    <lineage>
        <taxon>Bacteria</taxon>
        <taxon>Pseudomonadati</taxon>
        <taxon>Pseudomonadota</taxon>
        <taxon>Betaproteobacteria</taxon>
        <taxon>Burkholderiales</taxon>
        <taxon>Oxalobacteraceae</taxon>
        <taxon>Collimonas</taxon>
    </lineage>
</organism>
<dbReference type="GO" id="GO:0005886">
    <property type="term" value="C:plasma membrane"/>
    <property type="evidence" value="ECO:0007669"/>
    <property type="project" value="UniProtKB-SubCell"/>
</dbReference>
<sequence>MNKLSLRKKLLAVLAIMWVGLLVLSGWSALNMRDTMLAERKDGLKNLVETASGIVKSYAADVAAGKMDKEQAQEEALKRILAMRYGKSNYVFVVDSRPVVLAHPTLPELVGKSVGERKDTRGKLFFREMTSSSKEKGEAFVDYVAQVSPDKYGSKISYAKYFQPWDWHLASGVMLDDVDVAFYANVRMQLAILFVIGLGVSALMLLVIRSVTNSLGGEPVYAADIASRIADGELDVHVEVDDKHGHSLLNAMRKMQQQLATTVREIRDGSFAISGASREIAAGNADLSARTEQQAASLEETAASMEQLTATVKQNADNARQAGQLAQTASDIAAKGGAVVSQVVDTMYGITSSSRKIADIIGVIDGIAFQTNILALNAAVEAARAGEQGRGFAVVAGEVRTLAQRSAQAAKEIKELIDDSVSRVDSGSQLVDRAGETMDEVVQAVKRVTDIMGEISEASAEQSSGIDQINQAVIQMDHVTQQNAALVEQASAAATSLEEQALRLQQAVSVFRLRDNAAGGEARPASRHAAVLHVVRSGSVNHAAAQEKSEGHKIVLAKHSKPKHKTGVKPVSKLAPIKHAAAAKLPVQSTSSPASRKAAADDDWQTF</sequence>
<evidence type="ECO:0000256" key="3">
    <source>
        <dbReference type="ARBA" id="ARBA00022481"/>
    </source>
</evidence>
<dbReference type="FunFam" id="1.10.287.950:FF:000002">
    <property type="entry name" value="Methyl-accepting chemotaxis protein"/>
    <property type="match status" value="1"/>
</dbReference>
<dbReference type="SMART" id="SM00283">
    <property type="entry name" value="MA"/>
    <property type="match status" value="1"/>
</dbReference>
<evidence type="ECO:0000256" key="2">
    <source>
        <dbReference type="ARBA" id="ARBA00022475"/>
    </source>
</evidence>